<proteinExistence type="predicted"/>
<dbReference type="AlphaFoldDB" id="A0A2P2PAF2"/>
<organism evidence="2">
    <name type="scientific">Rhizophora mucronata</name>
    <name type="common">Asiatic mangrove</name>
    <dbReference type="NCBI Taxonomy" id="61149"/>
    <lineage>
        <taxon>Eukaryota</taxon>
        <taxon>Viridiplantae</taxon>
        <taxon>Streptophyta</taxon>
        <taxon>Embryophyta</taxon>
        <taxon>Tracheophyta</taxon>
        <taxon>Spermatophyta</taxon>
        <taxon>Magnoliopsida</taxon>
        <taxon>eudicotyledons</taxon>
        <taxon>Gunneridae</taxon>
        <taxon>Pentapetalae</taxon>
        <taxon>rosids</taxon>
        <taxon>fabids</taxon>
        <taxon>Malpighiales</taxon>
        <taxon>Rhizophoraceae</taxon>
        <taxon>Rhizophora</taxon>
    </lineage>
</organism>
<protein>
    <submittedName>
        <fullName evidence="2">Uncharacterized protein</fullName>
    </submittedName>
</protein>
<accession>A0A2P2PAF2</accession>
<reference evidence="2" key="1">
    <citation type="submission" date="2018-02" db="EMBL/GenBank/DDBJ databases">
        <title>Rhizophora mucronata_Transcriptome.</title>
        <authorList>
            <person name="Meera S.P."/>
            <person name="Sreeshan A."/>
            <person name="Augustine A."/>
        </authorList>
    </citation>
    <scope>NUCLEOTIDE SEQUENCE</scope>
    <source>
        <tissue evidence="2">Leaf</tissue>
    </source>
</reference>
<feature type="region of interest" description="Disordered" evidence="1">
    <location>
        <begin position="13"/>
        <end position="32"/>
    </location>
</feature>
<sequence length="32" mass="3550">MVLHNLHSNLAMHTTGYSGDGLEHSNLNYLPL</sequence>
<name>A0A2P2PAF2_RHIMU</name>
<dbReference type="EMBL" id="GGEC01071203">
    <property type="protein sequence ID" value="MBX51687.1"/>
    <property type="molecule type" value="Transcribed_RNA"/>
</dbReference>
<evidence type="ECO:0000313" key="2">
    <source>
        <dbReference type="EMBL" id="MBX51687.1"/>
    </source>
</evidence>
<evidence type="ECO:0000256" key="1">
    <source>
        <dbReference type="SAM" id="MobiDB-lite"/>
    </source>
</evidence>